<dbReference type="RefSeq" id="WP_238466144.1">
    <property type="nucleotide sequence ID" value="NZ_JAKLJA010000023.1"/>
</dbReference>
<organism evidence="1 2">
    <name type="scientific">Paraburkholderia tagetis</name>
    <dbReference type="NCBI Taxonomy" id="2913261"/>
    <lineage>
        <taxon>Bacteria</taxon>
        <taxon>Pseudomonadati</taxon>
        <taxon>Pseudomonadota</taxon>
        <taxon>Betaproteobacteria</taxon>
        <taxon>Burkholderiales</taxon>
        <taxon>Burkholderiaceae</taxon>
        <taxon>Paraburkholderia</taxon>
    </lineage>
</organism>
<reference evidence="1" key="1">
    <citation type="submission" date="2022-01" db="EMBL/GenBank/DDBJ databases">
        <title>Genome sequence and assembly of Parabukholderia sp. RG36.</title>
        <authorList>
            <person name="Chhetri G."/>
        </authorList>
    </citation>
    <scope>NUCLEOTIDE SEQUENCE</scope>
    <source>
        <strain evidence="1">RG36</strain>
    </source>
</reference>
<accession>A0A9X1RQ69</accession>
<gene>
    <name evidence="1" type="ORF">L5014_23425</name>
</gene>
<dbReference type="AlphaFoldDB" id="A0A9X1RQ69"/>
<dbReference type="EMBL" id="JAKLJA010000023">
    <property type="protein sequence ID" value="MCG5076291.1"/>
    <property type="molecule type" value="Genomic_DNA"/>
</dbReference>
<protein>
    <submittedName>
        <fullName evidence="1">Uncharacterized protein</fullName>
    </submittedName>
</protein>
<keyword evidence="2" id="KW-1185">Reference proteome</keyword>
<evidence type="ECO:0000313" key="1">
    <source>
        <dbReference type="EMBL" id="MCG5076291.1"/>
    </source>
</evidence>
<evidence type="ECO:0000313" key="2">
    <source>
        <dbReference type="Proteomes" id="UP001139308"/>
    </source>
</evidence>
<proteinExistence type="predicted"/>
<dbReference type="Proteomes" id="UP001139308">
    <property type="component" value="Unassembled WGS sequence"/>
</dbReference>
<sequence>MKTYHNRSIAEPNFEEILNSPLTQENLFDERSLAARKDGTSVIDGV</sequence>
<comment type="caution">
    <text evidence="1">The sequence shown here is derived from an EMBL/GenBank/DDBJ whole genome shotgun (WGS) entry which is preliminary data.</text>
</comment>
<name>A0A9X1RQ69_9BURK</name>